<feature type="region of interest" description="Disordered" evidence="1">
    <location>
        <begin position="2176"/>
        <end position="2222"/>
    </location>
</feature>
<dbReference type="EMBL" id="KF623294">
    <property type="protein sequence ID" value="AGX01869.1"/>
    <property type="molecule type" value="Genomic_DNA"/>
</dbReference>
<keyword evidence="2" id="KW-1133">Transmembrane helix</keyword>
<evidence type="ECO:0000313" key="3">
    <source>
        <dbReference type="EMBL" id="AGX01869.1"/>
    </source>
</evidence>
<dbReference type="InterPro" id="IPR052354">
    <property type="entry name" value="Cell_Wall_Dynamics_Protein"/>
</dbReference>
<name>W8D078_9CAUD</name>
<feature type="compositionally biased region" description="Polar residues" evidence="1">
    <location>
        <begin position="2095"/>
        <end position="2107"/>
    </location>
</feature>
<reference evidence="3 4" key="1">
    <citation type="journal article" date="2014" name="FEMS Microbiol. Lett.">
        <title>The genome of the Erwinia amylovora phage PhiEaH1 reveals greater diversity and broadens the applicability of phages for the treatment of fire blight.</title>
        <authorList>
            <person name="Meczker K."/>
            <person name="Domotor D."/>
            <person name="Vass J."/>
            <person name="Rakhely G."/>
            <person name="Schneider G."/>
            <person name="Kovacs T."/>
        </authorList>
    </citation>
    <scope>NUCLEOTIDE SEQUENCE [LARGE SCALE GENOMIC DNA]</scope>
</reference>
<dbReference type="GeneID" id="18501042"/>
<dbReference type="InterPro" id="IPR023346">
    <property type="entry name" value="Lysozyme-like_dom_sf"/>
</dbReference>
<dbReference type="PANTHER" id="PTHR34408">
    <property type="entry name" value="FAMILY PROTEIN, PUTATIVE-RELATED"/>
    <property type="match status" value="1"/>
</dbReference>
<dbReference type="SUPFAM" id="SSF53955">
    <property type="entry name" value="Lysozyme-like"/>
    <property type="match status" value="1"/>
</dbReference>
<accession>W8D078</accession>
<keyword evidence="4" id="KW-1185">Reference proteome</keyword>
<proteinExistence type="predicted"/>
<feature type="transmembrane region" description="Helical" evidence="2">
    <location>
        <begin position="1310"/>
        <end position="1331"/>
    </location>
</feature>
<feature type="region of interest" description="Disordered" evidence="1">
    <location>
        <begin position="31"/>
        <end position="53"/>
    </location>
</feature>
<organism evidence="3 4">
    <name type="scientific">Erwinia phage PhiEaH1</name>
    <dbReference type="NCBI Taxonomy" id="1401669"/>
    <lineage>
        <taxon>Viruses</taxon>
        <taxon>Duplodnaviria</taxon>
        <taxon>Heunggongvirae</taxon>
        <taxon>Uroviricota</taxon>
        <taxon>Caudoviricetes</taxon>
        <taxon>Chimalliviridae</taxon>
        <taxon>Iapetusvirus</taxon>
        <taxon>Iapetusvirus EaH1</taxon>
    </lineage>
</organism>
<evidence type="ECO:0000313" key="4">
    <source>
        <dbReference type="Proteomes" id="UP000204235"/>
    </source>
</evidence>
<keyword evidence="2" id="KW-0812">Transmembrane</keyword>
<dbReference type="Proteomes" id="UP000204235">
    <property type="component" value="Segment"/>
</dbReference>
<keyword evidence="2" id="KW-0472">Membrane</keyword>
<feature type="compositionally biased region" description="Low complexity" evidence="1">
    <location>
        <begin position="36"/>
        <end position="48"/>
    </location>
</feature>
<dbReference type="KEGG" id="vg:18501042"/>
<evidence type="ECO:0000256" key="2">
    <source>
        <dbReference type="SAM" id="Phobius"/>
    </source>
</evidence>
<sequence>MRESFMAGKKQKVDIDDYGMDFDFDDDWDDGETTFNPSGSSSNGSRNPVLNSGKTVLKSMGETALTPAFVRDTLKVALPKEFSTTLDNLDRYSGDFRKMQQDISTELRPTLNSFKQMTRTVNRLIPNPFQDKIEKLLANKDTGPDLGKVDLEQAAVDSQLGEVFAQQQQQDRNQERAEKVIDRMSQEDFRSKIFDAVSAIRNATVQSNSYQMSVQRAYQRKSLEIRIRQLVATRGILDVTRKSAEESSQLLRDIVKNTGLPEFAKEEASEHFHRLARQRLFGAAQENIGEFMRNYMSKVGKGYADMAKEKMQQFRGFFDSGRQMADDIEMQAQQMRDMGMDPKEMALELFGQSLMQRVGTRAGAWVGKRLPYRQGASNLFGYANEFATNLPANMRNLARKQQYGGFLHSALKPFDQSYNDGGVVRTGGLSGLTGNNDMEMRKVRALEEIIPGYLSRILHSIDIMRTGNENLPRTVYSGQKGAFVQFDEAVKLVRKSALNDTDIEDQQGYVKQLVDQIDPTGKLRGKDRDVLERHLMKEMHGVNRWDPEAIANKGVDGVTGRGNRLLSILMKDRYGLQHDAATGKYSAHLWKSRNDLRDQDSQIFKRGQDRVKALRPSITGITNSGDMEAAIAEGLVIWDGSNWVMNTKYYDERSADLLANKRQRVRIDPHNPAAGANGFSSGLGGGPTPPPPAAGGFGGMFDRFKGHEEKEGNISNRNGRGIIKAIRDQTDELMTFLEPKGHTDHEMYQHMIDAIDEVAEILEQGVTLNGTGGASTGGAGERKKSLIRRALSRARKGGTWAGKKIWDISGYPMRALNWARKKIPGRKMFNWGSEKLKNFGSKVDALRSDVYVMGVNGFRRALDMAGFAEGRYRDMKTGKPIFNIKDITGAVYDTILGKQVLSEEEFQGGLLNSLGKKIKDGVIGRVKNAGSRVMGWVTNPVTSMWANIKKGMQGAKEFLMAPPDIYVLGETTPRCKGDLFYRGFYYSGVTGKPLKTLGDIDGDIITFDNISGERKVVISKDEIERGLYDSRGNKLTSLLTKFKNAAGWARDKVKGLWNAPKRLLDWAKNGIKGIGTGLGKLLGGTKPEIGQTYWLKRIFHLLYNKFSGKPLGEGLSEALKETGNKVGEAASRLKDEAVAKGRKWWNFGRSKYDEAKGSVAAQKAAEYRDQLKERSGSWLNRQIEAGKNKYHAYQAGKPLGDKKEGIFGLLKNGFGLIGGVLMGIKQGFGTFAGKLFGWLPKLLMAKRGADLAGDIADVASGAGGRGRGGLLRRGARALGKGAWWAAKGLTVGGGGMLLRGGMALASMAGGLLSAPVVLGLAVAGGAAYLIYKGWKAYSERLDLMQRMRLAQYGADLGNKEQCGKILAFEETVLSKYTRTDGNGGVTLQPMPFGELMQAFGVNPSARFTVHNWANWFDRRFKPVFIKNVSELYKVSPKGNLAKSGSYDNGLKPQLAKATKIEAPASQSPYYVQQSPFPNQTSRTGTAMVDATIAAVVEEYGKDEKTYRGRQEVQEQQKGKVAVDANGNYLAATTVDPDAKVIKGQKLTYQAGPNNRILDQMGGLGDRSTMARITGDQATDDALLKNNRIDDLTSIRLKVYGLTSLDRIYVDTLMQFERDMYQNVTVANNGVASFNGNADDVYNKYCAKFSLGFGDTDARITWTTWFQNRFLPAFLNFVAQTKKINPNQDVFTAWQSYKAADLLKIANFVSDARATVNGQRISVWAVKVSPFPGETAGTDGTVIQKNLEVFKQAQEKEQYQESEAAARAIREKYTGVKVNALSDKGRVELTSRVNNLMADMAKATGNTSGYQGIPTGGAYGTSFESAGTGGMYGSGNVPKVKLSGSAKQHADTAMKFAQANGIAGEELALFMGTLAHESGNFSATLEKGSGAKYENNKNLGNTQPGDGERFKGRGWIQLTGRNNYAHYGKLTGLDLLNHPELAEIPENANKLAVAYWQDRVIPMIRQKRAKFDVLSVARAVNGWFEDRMPNGMDDRILKTNQWRQILNGGGDIPLSDRGASENPGGQVQAGGGQETTPPLSQAAKAANPYDSIANSVTSPKGGAAGGQETVPSIANAATDPIPTGSGRGLQNLKGMSASNPTMQPQANPSAEVVDHKRLQVARSVIENNQVRQTQQAVTEQAKATGSAVEWLEKSYGVQNDSLTQLKQLVKIISEGGLFGGANEKKGESKNPSTAERTMNDIPIKSGLGQNGSGALPFSTKRGG</sequence>
<evidence type="ECO:0000256" key="1">
    <source>
        <dbReference type="SAM" id="MobiDB-lite"/>
    </source>
</evidence>
<dbReference type="RefSeq" id="YP_009010200.1">
    <property type="nucleotide sequence ID" value="NC_023610.1"/>
</dbReference>
<protein>
    <submittedName>
        <fullName evidence="3">Glycoside hydrolase family protein</fullName>
    </submittedName>
</protein>
<feature type="region of interest" description="Disordered" evidence="1">
    <location>
        <begin position="2006"/>
        <end position="2043"/>
    </location>
</feature>
<dbReference type="PANTHER" id="PTHR34408:SF2">
    <property type="entry name" value="CELL WALL-BINDING PROTEIN YWSB"/>
    <property type="match status" value="1"/>
</dbReference>
<feature type="region of interest" description="Disordered" evidence="1">
    <location>
        <begin position="2073"/>
        <end position="2109"/>
    </location>
</feature>
<dbReference type="Gene3D" id="1.10.530.10">
    <property type="match status" value="1"/>
</dbReference>
<dbReference type="GO" id="GO:0016787">
    <property type="term" value="F:hydrolase activity"/>
    <property type="evidence" value="ECO:0007669"/>
    <property type="project" value="UniProtKB-KW"/>
</dbReference>
<feature type="region of interest" description="Disordered" evidence="1">
    <location>
        <begin position="669"/>
        <end position="689"/>
    </location>
</feature>
<keyword evidence="3" id="KW-0378">Hydrolase</keyword>